<accession>A0A0L0P759</accession>
<gene>
    <name evidence="9" type="ORF">QG37_00691</name>
</gene>
<name>A0A0L0P759_CANAR</name>
<evidence type="ECO:0000256" key="3">
    <source>
        <dbReference type="ARBA" id="ARBA00006678"/>
    </source>
</evidence>
<dbReference type="SUPFAM" id="SSF54211">
    <property type="entry name" value="Ribosomal protein S5 domain 2-like"/>
    <property type="match status" value="1"/>
</dbReference>
<keyword evidence="5" id="KW-0694">RNA-binding</keyword>
<sequence>MKEFDFSANKRGFIIEAVKRGCRLNGRGCNVIRTPVIHISPVEPGFVELEWGKTKLSVRVSAEVSRPYEDRPFEGLFSINSETSSMACTSFENGKLSDEEVLVSRLIEKAVRRSNALDLESLCIIAGEKVWHIRVDINFLNHDGGLIDASSLGVMTALHHFRKPDISISGTEVIIHSTKTHRPTPLSILHVPLCVTISFFNPQGATENIKGLSNDEISILDADKEEELARDGSLVVTLNSNREVIQISKHGGIPIDGYKLMQLAKDSIEIVETLTSLMRSCLNANSKAAFEAEKLMLLEVGASR</sequence>
<dbReference type="GO" id="GO:0000177">
    <property type="term" value="C:cytoplasmic exosome (RNase complex)"/>
    <property type="evidence" value="ECO:0007669"/>
    <property type="project" value="UniProtKB-ARBA"/>
</dbReference>
<dbReference type="EMBL" id="LGST01000005">
    <property type="protein sequence ID" value="KNE02203.1"/>
    <property type="molecule type" value="Genomic_DNA"/>
</dbReference>
<keyword evidence="6" id="KW-0539">Nucleus</keyword>
<dbReference type="Gene3D" id="3.30.230.70">
    <property type="entry name" value="GHMP Kinase, N-terminal domain"/>
    <property type="match status" value="1"/>
</dbReference>
<dbReference type="InterPro" id="IPR001247">
    <property type="entry name" value="ExoRNase_PH_dom1"/>
</dbReference>
<proteinExistence type="inferred from homology"/>
<reference evidence="10" key="1">
    <citation type="journal article" date="2015" name="BMC Genomics">
        <title>Draft genome of a commonly misdiagnosed multidrug resistant pathogen Candida auris.</title>
        <authorList>
            <person name="Chatterjee S."/>
            <person name="Alampalli S.V."/>
            <person name="Nageshan R.K."/>
            <person name="Chettiar S.T."/>
            <person name="Joshi S."/>
            <person name="Tatu U.S."/>
        </authorList>
    </citation>
    <scope>NUCLEOTIDE SEQUENCE [LARGE SCALE GENOMIC DNA]</scope>
    <source>
        <strain evidence="10">6684</strain>
    </source>
</reference>
<dbReference type="InterPro" id="IPR020568">
    <property type="entry name" value="Ribosomal_Su5_D2-typ_SF"/>
</dbReference>
<evidence type="ECO:0000313" key="10">
    <source>
        <dbReference type="Proteomes" id="UP000037122"/>
    </source>
</evidence>
<dbReference type="GO" id="GO:0071038">
    <property type="term" value="P:TRAMP-dependent tRNA surveillance pathway"/>
    <property type="evidence" value="ECO:0007669"/>
    <property type="project" value="TreeGrafter"/>
</dbReference>
<dbReference type="InterPro" id="IPR036345">
    <property type="entry name" value="ExoRNase_PH_dom2_sf"/>
</dbReference>
<dbReference type="Proteomes" id="UP000037122">
    <property type="component" value="Unassembled WGS sequence"/>
</dbReference>
<dbReference type="GO" id="GO:0034473">
    <property type="term" value="P:U1 snRNA 3'-end processing"/>
    <property type="evidence" value="ECO:0007669"/>
    <property type="project" value="TreeGrafter"/>
</dbReference>
<dbReference type="InterPro" id="IPR015847">
    <property type="entry name" value="ExoRNase_PH_dom2"/>
</dbReference>
<dbReference type="GO" id="GO:0034475">
    <property type="term" value="P:U4 snRNA 3'-end processing"/>
    <property type="evidence" value="ECO:0007669"/>
    <property type="project" value="TreeGrafter"/>
</dbReference>
<evidence type="ECO:0000256" key="2">
    <source>
        <dbReference type="ARBA" id="ARBA00004496"/>
    </source>
</evidence>
<dbReference type="PANTHER" id="PTHR11097">
    <property type="entry name" value="EXOSOME COMPLEX EXONUCLEASE RIBOSOMAL RNA PROCESSING PROTEIN"/>
    <property type="match status" value="1"/>
</dbReference>
<dbReference type="GO" id="GO:0034476">
    <property type="term" value="P:U5 snRNA 3'-end processing"/>
    <property type="evidence" value="ECO:0007669"/>
    <property type="project" value="TreeGrafter"/>
</dbReference>
<evidence type="ECO:0000259" key="7">
    <source>
        <dbReference type="Pfam" id="PF01138"/>
    </source>
</evidence>
<dbReference type="VEuPathDB" id="FungiDB:QG37_00691"/>
<dbReference type="InterPro" id="IPR027408">
    <property type="entry name" value="PNPase/RNase_PH_dom_sf"/>
</dbReference>
<comment type="similarity">
    <text evidence="3">Belongs to the RNase PH family.</text>
</comment>
<evidence type="ECO:0000256" key="6">
    <source>
        <dbReference type="ARBA" id="ARBA00023242"/>
    </source>
</evidence>
<comment type="subcellular location">
    <subcellularLocation>
        <location evidence="2">Cytoplasm</location>
    </subcellularLocation>
    <subcellularLocation>
        <location evidence="1">Nucleus</location>
    </subcellularLocation>
</comment>
<dbReference type="GO" id="GO:0000176">
    <property type="term" value="C:nuclear exosome (RNase complex)"/>
    <property type="evidence" value="ECO:0007669"/>
    <property type="project" value="TreeGrafter"/>
</dbReference>
<organism evidence="9 10">
    <name type="scientific">Candidozyma auris</name>
    <name type="common">Yeast</name>
    <name type="synonym">Candida auris</name>
    <dbReference type="NCBI Taxonomy" id="498019"/>
    <lineage>
        <taxon>Eukaryota</taxon>
        <taxon>Fungi</taxon>
        <taxon>Dikarya</taxon>
        <taxon>Ascomycota</taxon>
        <taxon>Saccharomycotina</taxon>
        <taxon>Pichiomycetes</taxon>
        <taxon>Metschnikowiaceae</taxon>
        <taxon>Candidozyma</taxon>
    </lineage>
</organism>
<comment type="caution">
    <text evidence="9">The sequence shown here is derived from an EMBL/GenBank/DDBJ whole genome shotgun (WGS) entry which is preliminary data.</text>
</comment>
<evidence type="ECO:0000256" key="1">
    <source>
        <dbReference type="ARBA" id="ARBA00004123"/>
    </source>
</evidence>
<dbReference type="GO" id="GO:0035925">
    <property type="term" value="F:mRNA 3'-UTR AU-rich region binding"/>
    <property type="evidence" value="ECO:0007669"/>
    <property type="project" value="TreeGrafter"/>
</dbReference>
<evidence type="ECO:0000256" key="4">
    <source>
        <dbReference type="ARBA" id="ARBA00022490"/>
    </source>
</evidence>
<dbReference type="InterPro" id="IPR033100">
    <property type="entry name" value="Rrp45"/>
</dbReference>
<dbReference type="Pfam" id="PF01138">
    <property type="entry name" value="RNase_PH"/>
    <property type="match status" value="1"/>
</dbReference>
<dbReference type="Pfam" id="PF03725">
    <property type="entry name" value="RNase_PH_C"/>
    <property type="match status" value="1"/>
</dbReference>
<evidence type="ECO:0000256" key="5">
    <source>
        <dbReference type="ARBA" id="ARBA00022884"/>
    </source>
</evidence>
<evidence type="ECO:0000313" key="9">
    <source>
        <dbReference type="EMBL" id="KNE02203.1"/>
    </source>
</evidence>
<dbReference type="InterPro" id="IPR050590">
    <property type="entry name" value="Exosome_comp_Rrp42_subfam"/>
</dbReference>
<keyword evidence="4" id="KW-0963">Cytoplasm</keyword>
<dbReference type="AlphaFoldDB" id="A0A0L0P759"/>
<dbReference type="SUPFAM" id="SSF55666">
    <property type="entry name" value="Ribonuclease PH domain 2-like"/>
    <property type="match status" value="1"/>
</dbReference>
<dbReference type="GO" id="GO:0005730">
    <property type="term" value="C:nucleolus"/>
    <property type="evidence" value="ECO:0007669"/>
    <property type="project" value="UniProtKB-ARBA"/>
</dbReference>
<dbReference type="GO" id="GO:0000467">
    <property type="term" value="P:exonucleolytic trimming to generate mature 3'-end of 5.8S rRNA from tricistronic rRNA transcript (SSU-rRNA, 5.8S rRNA, LSU-rRNA)"/>
    <property type="evidence" value="ECO:0007669"/>
    <property type="project" value="TreeGrafter"/>
</dbReference>
<dbReference type="CDD" id="cd11368">
    <property type="entry name" value="RNase_PH_RRP45"/>
    <property type="match status" value="1"/>
</dbReference>
<dbReference type="PANTHER" id="PTHR11097:SF14">
    <property type="entry name" value="EXOSOME COMPLEX COMPONENT RRP45"/>
    <property type="match status" value="1"/>
</dbReference>
<protein>
    <submittedName>
        <fullName evidence="9">Uncharacterized protein</fullName>
    </submittedName>
</protein>
<dbReference type="GO" id="GO:0016075">
    <property type="term" value="P:rRNA catabolic process"/>
    <property type="evidence" value="ECO:0007669"/>
    <property type="project" value="TreeGrafter"/>
</dbReference>
<dbReference type="GO" id="GO:0071028">
    <property type="term" value="P:nuclear mRNA surveillance"/>
    <property type="evidence" value="ECO:0007669"/>
    <property type="project" value="TreeGrafter"/>
</dbReference>
<evidence type="ECO:0000259" key="8">
    <source>
        <dbReference type="Pfam" id="PF03725"/>
    </source>
</evidence>
<feature type="domain" description="Exoribonuclease phosphorolytic" evidence="7">
    <location>
        <begin position="41"/>
        <end position="164"/>
    </location>
</feature>
<dbReference type="GO" id="GO:0071035">
    <property type="term" value="P:nuclear polyadenylation-dependent rRNA catabolic process"/>
    <property type="evidence" value="ECO:0007669"/>
    <property type="project" value="TreeGrafter"/>
</dbReference>
<feature type="domain" description="Exoribonuclease phosphorolytic" evidence="8">
    <location>
        <begin position="190"/>
        <end position="256"/>
    </location>
</feature>